<evidence type="ECO:0000256" key="1">
    <source>
        <dbReference type="SAM" id="MobiDB-lite"/>
    </source>
</evidence>
<feature type="compositionally biased region" description="Basic and acidic residues" evidence="1">
    <location>
        <begin position="56"/>
        <end position="66"/>
    </location>
</feature>
<feature type="region of interest" description="Disordered" evidence="1">
    <location>
        <begin position="574"/>
        <end position="644"/>
    </location>
</feature>
<protein>
    <submittedName>
        <fullName evidence="2">Uncharacterized protein</fullName>
    </submittedName>
</protein>
<reference evidence="2" key="1">
    <citation type="submission" date="2022-08" db="EMBL/GenBank/DDBJ databases">
        <authorList>
            <consortium name="DOE Joint Genome Institute"/>
            <person name="Min B."/>
            <person name="Riley R."/>
            <person name="Sierra-Patev S."/>
            <person name="Naranjo-Ortiz M."/>
            <person name="Looney B."/>
            <person name="Konkel Z."/>
            <person name="Slot J.C."/>
            <person name="Sakamoto Y."/>
            <person name="Steenwyk J.L."/>
            <person name="Rokas A."/>
            <person name="Carro J."/>
            <person name="Camarero S."/>
            <person name="Ferreira P."/>
            <person name="Molpeceres G."/>
            <person name="Ruiz-Duenas F.J."/>
            <person name="Serrano A."/>
            <person name="Henrissat B."/>
            <person name="Drula E."/>
            <person name="Hughes K.W."/>
            <person name="Mata J.L."/>
            <person name="Ishikawa N.K."/>
            <person name="Vargas-Isla R."/>
            <person name="Ushijima S."/>
            <person name="Smith C.A."/>
            <person name="Ahrendt S."/>
            <person name="Andreopoulos W."/>
            <person name="He G."/>
            <person name="Labutti K."/>
            <person name="Lipzen A."/>
            <person name="Ng V."/>
            <person name="Sandor L."/>
            <person name="Barry K."/>
            <person name="Martinez A.T."/>
            <person name="Xiao Y."/>
            <person name="Gibbons J.G."/>
            <person name="Terashima K."/>
            <person name="Hibbett D.S."/>
            <person name="Grigoriev I.V."/>
        </authorList>
    </citation>
    <scope>NUCLEOTIDE SEQUENCE</scope>
    <source>
        <strain evidence="2">TFB7829</strain>
    </source>
</reference>
<gene>
    <name evidence="2" type="ORF">F5890DRAFT_1484070</name>
</gene>
<dbReference type="AlphaFoldDB" id="A0AA38QA22"/>
<feature type="compositionally biased region" description="Basic and acidic residues" evidence="1">
    <location>
        <begin position="13"/>
        <end position="23"/>
    </location>
</feature>
<dbReference type="EMBL" id="MU801895">
    <property type="protein sequence ID" value="KAJ3989753.1"/>
    <property type="molecule type" value="Genomic_DNA"/>
</dbReference>
<proteinExistence type="predicted"/>
<feature type="compositionally biased region" description="Basic and acidic residues" evidence="1">
    <location>
        <begin position="577"/>
        <end position="589"/>
    </location>
</feature>
<feature type="region of interest" description="Disordered" evidence="1">
    <location>
        <begin position="1"/>
        <end position="114"/>
    </location>
</feature>
<evidence type="ECO:0000313" key="2">
    <source>
        <dbReference type="EMBL" id="KAJ3989753.1"/>
    </source>
</evidence>
<organism evidence="2 3">
    <name type="scientific">Lentinula detonsa</name>
    <dbReference type="NCBI Taxonomy" id="2804962"/>
    <lineage>
        <taxon>Eukaryota</taxon>
        <taxon>Fungi</taxon>
        <taxon>Dikarya</taxon>
        <taxon>Basidiomycota</taxon>
        <taxon>Agaricomycotina</taxon>
        <taxon>Agaricomycetes</taxon>
        <taxon>Agaricomycetidae</taxon>
        <taxon>Agaricales</taxon>
        <taxon>Marasmiineae</taxon>
        <taxon>Omphalotaceae</taxon>
        <taxon>Lentinula</taxon>
    </lineage>
</organism>
<name>A0AA38QA22_9AGAR</name>
<evidence type="ECO:0000313" key="3">
    <source>
        <dbReference type="Proteomes" id="UP001163850"/>
    </source>
</evidence>
<dbReference type="Proteomes" id="UP001163850">
    <property type="component" value="Unassembled WGS sequence"/>
</dbReference>
<sequence>MMGDLASLSKRKNPPDPGRDIETTPKGTRTKSIHTSSPPSPSPNPLNYKNSTAERAASRRDGRFDPIKSTALNITGIPRRNENSTTSTSSRRNGRESQQSTYSEPGPMDQDQEWYQGDFQDDRGLFTNQTWSVAPQSEPEPLTAKIFFAMDQLVIDLRKALQEGTLPSNFDEQIGQTGAQLVNILSQIGVKGKHETNDKLSRAINKLTESFAEARKTDSARLTEIEKRLQIERNDNATPNWATESYAAKATLRANQTLRTSNVNKRSTAKPDKEDGRAAQFVVHFGEVVPDEMRKDSCSITRDINTFIELHPNLGKTRVATAKWNLNGNLVISTLAGQSAGPIEPFFDDLHEFYTTTAQTPLDTKLNQVWYKVIVDGVSTGTQWRLNSGIAPRPHNSSELKEELTLYNPELAGVSFALDPRFVVPATELTHKRESSIQFAVTDHQIADNIIKNKTLNLFGKACKTRRYQDRRPSSPQCRKCKALGHKEDKCQTQLRCALCGGDHTETQHTLQCGSCKANPQYIEGDFDEDAIEKGIIGQCTHNLRCVNCSEKNLEATHSATSRNCPERIRAMGSARDVNRAQAQEKRSTDQFQTIQKKKTKPKKVTATSATSKGGAPSRSDTLGPTGDIEHNTDEDLNVEMQHA</sequence>
<accession>A0AA38QA22</accession>
<comment type="caution">
    <text evidence="2">The sequence shown here is derived from an EMBL/GenBank/DDBJ whole genome shotgun (WGS) entry which is preliminary data.</text>
</comment>